<feature type="transmembrane region" description="Helical" evidence="6">
    <location>
        <begin position="40"/>
        <end position="64"/>
    </location>
</feature>
<feature type="transmembrane region" description="Helical" evidence="6">
    <location>
        <begin position="186"/>
        <end position="205"/>
    </location>
</feature>
<organism evidence="7 8">
    <name type="scientific">Mesorhizobium hungaricum</name>
    <dbReference type="NCBI Taxonomy" id="1566387"/>
    <lineage>
        <taxon>Bacteria</taxon>
        <taxon>Pseudomonadati</taxon>
        <taxon>Pseudomonadota</taxon>
        <taxon>Alphaproteobacteria</taxon>
        <taxon>Hyphomicrobiales</taxon>
        <taxon>Phyllobacteriaceae</taxon>
        <taxon>Mesorhizobium</taxon>
    </lineage>
</organism>
<evidence type="ECO:0000313" key="7">
    <source>
        <dbReference type="EMBL" id="OCX14586.1"/>
    </source>
</evidence>
<dbReference type="OrthoDB" id="7346064at2"/>
<evidence type="ECO:0000256" key="1">
    <source>
        <dbReference type="ARBA" id="ARBA00004651"/>
    </source>
</evidence>
<proteinExistence type="predicted"/>
<dbReference type="PANTHER" id="PTHR30086">
    <property type="entry name" value="ARGININE EXPORTER PROTEIN ARGO"/>
    <property type="match status" value="1"/>
</dbReference>
<name>A0A1C2DIV3_9HYPH</name>
<evidence type="ECO:0000256" key="3">
    <source>
        <dbReference type="ARBA" id="ARBA00022692"/>
    </source>
</evidence>
<dbReference type="RefSeq" id="WP_024923823.1">
    <property type="nucleotide sequence ID" value="NZ_MDEO01000035.1"/>
</dbReference>
<feature type="transmembrane region" description="Helical" evidence="6">
    <location>
        <begin position="70"/>
        <end position="89"/>
    </location>
</feature>
<feature type="transmembrane region" description="Helical" evidence="6">
    <location>
        <begin position="156"/>
        <end position="174"/>
    </location>
</feature>
<dbReference type="Proteomes" id="UP000094412">
    <property type="component" value="Unassembled WGS sequence"/>
</dbReference>
<gene>
    <name evidence="7" type="ORF">QV13_19225</name>
</gene>
<keyword evidence="3 6" id="KW-0812">Transmembrane</keyword>
<dbReference type="STRING" id="1566387.QV13_19225"/>
<keyword evidence="4 6" id="KW-1133">Transmembrane helix</keyword>
<evidence type="ECO:0000256" key="5">
    <source>
        <dbReference type="ARBA" id="ARBA00023136"/>
    </source>
</evidence>
<dbReference type="EMBL" id="MDEO01000035">
    <property type="protein sequence ID" value="OCX14586.1"/>
    <property type="molecule type" value="Genomic_DNA"/>
</dbReference>
<dbReference type="AlphaFoldDB" id="A0A1C2DIV3"/>
<dbReference type="PANTHER" id="PTHR30086:SF19">
    <property type="entry name" value="THREONINE EFFLUX PROTEIN"/>
    <property type="match status" value="1"/>
</dbReference>
<keyword evidence="2" id="KW-1003">Cell membrane</keyword>
<comment type="subcellular location">
    <subcellularLocation>
        <location evidence="1">Cell membrane</location>
        <topology evidence="1">Multi-pass membrane protein</topology>
    </subcellularLocation>
</comment>
<dbReference type="InterPro" id="IPR001123">
    <property type="entry name" value="LeuE-type"/>
</dbReference>
<accession>A0A1C2DIV3</accession>
<evidence type="ECO:0000256" key="4">
    <source>
        <dbReference type="ARBA" id="ARBA00022989"/>
    </source>
</evidence>
<dbReference type="Pfam" id="PF01810">
    <property type="entry name" value="LysE"/>
    <property type="match status" value="1"/>
</dbReference>
<feature type="transmembrane region" description="Helical" evidence="6">
    <location>
        <begin position="130"/>
        <end position="150"/>
    </location>
</feature>
<sequence>MSPLAALLAIVTAVLIGAISPGPSFLFVTRISIAQSRMHGLATAIGMGAGGTVFASLALLGLAALLNQVAWLYLALKLAGGCYLVWLGLRIWRGAAEPLPSIGTVPVENRSLWRSVLFATLTQLSNPKTAVVYASIFAAMLPAAPPAWLLLLLPPLVFVVEAGWYAVVALVFSADYPRAAYSRGKLWVDRLAGTAMGLLGLRLIIDGIGLRKL</sequence>
<keyword evidence="5 6" id="KW-0472">Membrane</keyword>
<evidence type="ECO:0000313" key="8">
    <source>
        <dbReference type="Proteomes" id="UP000094412"/>
    </source>
</evidence>
<keyword evidence="8" id="KW-1185">Reference proteome</keyword>
<evidence type="ECO:0000256" key="2">
    <source>
        <dbReference type="ARBA" id="ARBA00022475"/>
    </source>
</evidence>
<feature type="transmembrane region" description="Helical" evidence="6">
    <location>
        <begin position="6"/>
        <end position="28"/>
    </location>
</feature>
<dbReference type="GO" id="GO:0005886">
    <property type="term" value="C:plasma membrane"/>
    <property type="evidence" value="ECO:0007669"/>
    <property type="project" value="UniProtKB-SubCell"/>
</dbReference>
<comment type="caution">
    <text evidence="7">The sequence shown here is derived from an EMBL/GenBank/DDBJ whole genome shotgun (WGS) entry which is preliminary data.</text>
</comment>
<evidence type="ECO:0000256" key="6">
    <source>
        <dbReference type="SAM" id="Phobius"/>
    </source>
</evidence>
<dbReference type="GO" id="GO:0015171">
    <property type="term" value="F:amino acid transmembrane transporter activity"/>
    <property type="evidence" value="ECO:0007669"/>
    <property type="project" value="TreeGrafter"/>
</dbReference>
<protein>
    <submittedName>
        <fullName evidence="7">Threonine transporter</fullName>
    </submittedName>
</protein>
<reference evidence="7 8" key="1">
    <citation type="submission" date="2016-08" db="EMBL/GenBank/DDBJ databases">
        <title>Whole genome sequence of Mesorhizobium sp. strain UASWS1009 isolated from industrial sewage.</title>
        <authorList>
            <person name="Crovadore J."/>
            <person name="Calmin G."/>
            <person name="Chablais R."/>
            <person name="Cochard B."/>
            <person name="Lefort F."/>
        </authorList>
    </citation>
    <scope>NUCLEOTIDE SEQUENCE [LARGE SCALE GENOMIC DNA]</scope>
    <source>
        <strain evidence="7 8">UASWS1009</strain>
    </source>
</reference>